<keyword evidence="6 9" id="KW-0067">ATP-binding</keyword>
<dbReference type="InterPro" id="IPR017441">
    <property type="entry name" value="Protein_kinase_ATP_BS"/>
</dbReference>
<keyword evidence="2" id="KW-0723">Serine/threonine-protein kinase</keyword>
<keyword evidence="5" id="KW-0418">Kinase</keyword>
<proteinExistence type="predicted"/>
<comment type="catalytic activity">
    <reaction evidence="8">
        <text>L-seryl-[protein] + ATP = O-phospho-L-seryl-[protein] + ADP + H(+)</text>
        <dbReference type="Rhea" id="RHEA:17989"/>
        <dbReference type="Rhea" id="RHEA-COMP:9863"/>
        <dbReference type="Rhea" id="RHEA-COMP:11604"/>
        <dbReference type="ChEBI" id="CHEBI:15378"/>
        <dbReference type="ChEBI" id="CHEBI:29999"/>
        <dbReference type="ChEBI" id="CHEBI:30616"/>
        <dbReference type="ChEBI" id="CHEBI:83421"/>
        <dbReference type="ChEBI" id="CHEBI:456216"/>
        <dbReference type="EC" id="2.7.11.1"/>
    </reaction>
</comment>
<dbReference type="Proteomes" id="UP000428333">
    <property type="component" value="Linkage Group LG01"/>
</dbReference>
<dbReference type="SUPFAM" id="SSF56112">
    <property type="entry name" value="Protein kinase-like (PK-like)"/>
    <property type="match status" value="1"/>
</dbReference>
<dbReference type="PROSITE" id="PS00107">
    <property type="entry name" value="PROTEIN_KINASE_ATP"/>
    <property type="match status" value="1"/>
</dbReference>
<evidence type="ECO:0000256" key="7">
    <source>
        <dbReference type="ARBA" id="ARBA00047899"/>
    </source>
</evidence>
<dbReference type="PANTHER" id="PTHR43895">
    <property type="entry name" value="CALCIUM/CALMODULIN-DEPENDENT PROTEIN KINASE KINASE-RELATED"/>
    <property type="match status" value="1"/>
</dbReference>
<evidence type="ECO:0000256" key="6">
    <source>
        <dbReference type="ARBA" id="ARBA00022840"/>
    </source>
</evidence>
<dbReference type="InterPro" id="IPR000719">
    <property type="entry name" value="Prot_kinase_dom"/>
</dbReference>
<feature type="domain" description="Protein kinase" evidence="10">
    <location>
        <begin position="7"/>
        <end position="118"/>
    </location>
</feature>
<evidence type="ECO:0000256" key="9">
    <source>
        <dbReference type="PROSITE-ProRule" id="PRU10141"/>
    </source>
</evidence>
<evidence type="ECO:0000313" key="12">
    <source>
        <dbReference type="Proteomes" id="UP000428333"/>
    </source>
</evidence>
<protein>
    <recommendedName>
        <fullName evidence="1">non-specific serine/threonine protein kinase</fullName>
        <ecNumber evidence="1">2.7.11.1</ecNumber>
    </recommendedName>
</protein>
<dbReference type="GO" id="GO:0005524">
    <property type="term" value="F:ATP binding"/>
    <property type="evidence" value="ECO:0007669"/>
    <property type="project" value="UniProtKB-UniRule"/>
</dbReference>
<evidence type="ECO:0000256" key="2">
    <source>
        <dbReference type="ARBA" id="ARBA00022527"/>
    </source>
</evidence>
<sequence>VFKMERYEILRDIGSGNFGVAKLVRDKWSNDHYAVKFIERGDKSSVFHSQPKSTVGTPGYIAPEVFSRKEYDGKINRLQMFGHVGLLFRSTNSFLYCIKRFSSLQRITIPEIEKHSWFQKNLPIELTEEGEASLQTSKSNDSNPSQSIEEVFAIIQEASKSAALTKGGGGSFIGGSMDFNDIIDDDTDLETSGDFVYAL</sequence>
<dbReference type="GO" id="GO:0007165">
    <property type="term" value="P:signal transduction"/>
    <property type="evidence" value="ECO:0007669"/>
    <property type="project" value="TreeGrafter"/>
</dbReference>
<dbReference type="InterPro" id="IPR011009">
    <property type="entry name" value="Kinase-like_dom_sf"/>
</dbReference>
<feature type="binding site" evidence="9">
    <location>
        <position position="36"/>
    </location>
    <ligand>
        <name>ATP</name>
        <dbReference type="ChEBI" id="CHEBI:30616"/>
    </ligand>
</feature>
<dbReference type="EMBL" id="QEFC01000101">
    <property type="protein sequence ID" value="KAE9466226.1"/>
    <property type="molecule type" value="Genomic_DNA"/>
</dbReference>
<comment type="caution">
    <text evidence="11">The sequence shown here is derived from an EMBL/GenBank/DDBJ whole genome shotgun (WGS) entry which is preliminary data.</text>
</comment>
<keyword evidence="4 9" id="KW-0547">Nucleotide-binding</keyword>
<dbReference type="EC" id="2.7.11.1" evidence="1"/>
<evidence type="ECO:0000256" key="4">
    <source>
        <dbReference type="ARBA" id="ARBA00022741"/>
    </source>
</evidence>
<reference evidence="11 12" key="1">
    <citation type="journal article" date="2019" name="Genome Biol. Evol.">
        <title>The Rhododendron genome and chromosomal organization provide insight into shared whole-genome duplications across the heath family (Ericaceae).</title>
        <authorList>
            <person name="Soza V.L."/>
            <person name="Lindsley D."/>
            <person name="Waalkes A."/>
            <person name="Ramage E."/>
            <person name="Patwardhan R.P."/>
            <person name="Burton J.N."/>
            <person name="Adey A."/>
            <person name="Kumar A."/>
            <person name="Qiu R."/>
            <person name="Shendure J."/>
            <person name="Hall B."/>
        </authorList>
    </citation>
    <scope>NUCLEOTIDE SEQUENCE [LARGE SCALE GENOMIC DNA]</scope>
    <source>
        <strain evidence="11">RSF 1966-606</strain>
    </source>
</reference>
<keyword evidence="12" id="KW-1185">Reference proteome</keyword>
<accession>A0A6A4LYT1</accession>
<feature type="non-terminal residue" evidence="11">
    <location>
        <position position="1"/>
    </location>
</feature>
<evidence type="ECO:0000256" key="8">
    <source>
        <dbReference type="ARBA" id="ARBA00048679"/>
    </source>
</evidence>
<evidence type="ECO:0000259" key="10">
    <source>
        <dbReference type="SMART" id="SM00220"/>
    </source>
</evidence>
<comment type="catalytic activity">
    <reaction evidence="7">
        <text>L-threonyl-[protein] + ATP = O-phospho-L-threonyl-[protein] + ADP + H(+)</text>
        <dbReference type="Rhea" id="RHEA:46608"/>
        <dbReference type="Rhea" id="RHEA-COMP:11060"/>
        <dbReference type="Rhea" id="RHEA-COMP:11605"/>
        <dbReference type="ChEBI" id="CHEBI:15378"/>
        <dbReference type="ChEBI" id="CHEBI:30013"/>
        <dbReference type="ChEBI" id="CHEBI:30616"/>
        <dbReference type="ChEBI" id="CHEBI:61977"/>
        <dbReference type="ChEBI" id="CHEBI:456216"/>
        <dbReference type="EC" id="2.7.11.1"/>
    </reaction>
</comment>
<gene>
    <name evidence="11" type="ORF">C3L33_01879</name>
</gene>
<dbReference type="SMART" id="SM00220">
    <property type="entry name" value="S_TKc"/>
    <property type="match status" value="1"/>
</dbReference>
<organism evidence="11 12">
    <name type="scientific">Rhododendron williamsianum</name>
    <dbReference type="NCBI Taxonomy" id="262921"/>
    <lineage>
        <taxon>Eukaryota</taxon>
        <taxon>Viridiplantae</taxon>
        <taxon>Streptophyta</taxon>
        <taxon>Embryophyta</taxon>
        <taxon>Tracheophyta</taxon>
        <taxon>Spermatophyta</taxon>
        <taxon>Magnoliopsida</taxon>
        <taxon>eudicotyledons</taxon>
        <taxon>Gunneridae</taxon>
        <taxon>Pentapetalae</taxon>
        <taxon>asterids</taxon>
        <taxon>Ericales</taxon>
        <taxon>Ericaceae</taxon>
        <taxon>Ericoideae</taxon>
        <taxon>Rhodoreae</taxon>
        <taxon>Rhododendron</taxon>
    </lineage>
</organism>
<evidence type="ECO:0000313" key="11">
    <source>
        <dbReference type="EMBL" id="KAE9466226.1"/>
    </source>
</evidence>
<evidence type="ECO:0000256" key="1">
    <source>
        <dbReference type="ARBA" id="ARBA00012513"/>
    </source>
</evidence>
<name>A0A6A4LYT1_9ERIC</name>
<dbReference type="GO" id="GO:0004674">
    <property type="term" value="F:protein serine/threonine kinase activity"/>
    <property type="evidence" value="ECO:0007669"/>
    <property type="project" value="UniProtKB-KW"/>
</dbReference>
<keyword evidence="3" id="KW-0808">Transferase</keyword>
<evidence type="ECO:0000256" key="5">
    <source>
        <dbReference type="ARBA" id="ARBA00022777"/>
    </source>
</evidence>
<dbReference type="Gene3D" id="3.30.200.20">
    <property type="entry name" value="Phosphorylase Kinase, domain 1"/>
    <property type="match status" value="1"/>
</dbReference>
<dbReference type="AlphaFoldDB" id="A0A6A4LYT1"/>
<evidence type="ECO:0000256" key="3">
    <source>
        <dbReference type="ARBA" id="ARBA00022679"/>
    </source>
</evidence>
<dbReference type="PANTHER" id="PTHR43895:SF32">
    <property type="entry name" value="SERINE_THREONINE-PROTEIN KINASE CHK1"/>
    <property type="match status" value="1"/>
</dbReference>
<dbReference type="OrthoDB" id="193931at2759"/>